<proteinExistence type="predicted"/>
<feature type="region of interest" description="Disordered" evidence="1">
    <location>
        <begin position="51"/>
        <end position="129"/>
    </location>
</feature>
<gene>
    <name evidence="3" type="ORF">GCM10022252_23340</name>
</gene>
<accession>A0ABP8AR54</accession>
<dbReference type="InterPro" id="IPR012347">
    <property type="entry name" value="Ferritin-like"/>
</dbReference>
<dbReference type="PANTHER" id="PTHR36933">
    <property type="entry name" value="SLL0788 PROTEIN"/>
    <property type="match status" value="1"/>
</dbReference>
<protein>
    <recommendedName>
        <fullName evidence="2">DUF305 domain-containing protein</fullName>
    </recommendedName>
</protein>
<evidence type="ECO:0000313" key="3">
    <source>
        <dbReference type="EMBL" id="GAA4188317.1"/>
    </source>
</evidence>
<sequence length="282" mass="28870">MAAATPAGIVALPRIEGFVMKRTVPVVPMVALGLLLLSGCGADSIQELRGGPAGHGAHGASSAAATPVPVTTPSASGQGSDHGAHSGSEQGSDQGSGQGGHGAEDHSAHGAGAGLPTPSPAPPMGSAAGVPFNPPDVMFLQMMVPHNTQGVRLVRLVRERPVRPEVKELAEAIGVTQERESTSMSGLLTAWGQPATAKDDEHAAHGGMPGVSDEEMAALIAAPPAEFERRFLDMLIAHQDDATQMAKVEVATGLHPEVTQMAKRVDVSRAAQIAQMLALRDQ</sequence>
<feature type="compositionally biased region" description="Polar residues" evidence="1">
    <location>
        <begin position="69"/>
        <end position="79"/>
    </location>
</feature>
<dbReference type="Proteomes" id="UP001501251">
    <property type="component" value="Unassembled WGS sequence"/>
</dbReference>
<dbReference type="EMBL" id="BAABAQ010000003">
    <property type="protein sequence ID" value="GAA4188317.1"/>
    <property type="molecule type" value="Genomic_DNA"/>
</dbReference>
<evidence type="ECO:0000313" key="4">
    <source>
        <dbReference type="Proteomes" id="UP001501251"/>
    </source>
</evidence>
<dbReference type="Pfam" id="PF03713">
    <property type="entry name" value="DUF305"/>
    <property type="match status" value="1"/>
</dbReference>
<evidence type="ECO:0000256" key="1">
    <source>
        <dbReference type="SAM" id="MobiDB-lite"/>
    </source>
</evidence>
<dbReference type="Gene3D" id="1.20.1260.10">
    <property type="match status" value="1"/>
</dbReference>
<name>A0ABP8AR54_9ACTN</name>
<organism evidence="3 4">
    <name type="scientific">Streptosporangium oxazolinicum</name>
    <dbReference type="NCBI Taxonomy" id="909287"/>
    <lineage>
        <taxon>Bacteria</taxon>
        <taxon>Bacillati</taxon>
        <taxon>Actinomycetota</taxon>
        <taxon>Actinomycetes</taxon>
        <taxon>Streptosporangiales</taxon>
        <taxon>Streptosporangiaceae</taxon>
        <taxon>Streptosporangium</taxon>
    </lineage>
</organism>
<reference evidence="4" key="1">
    <citation type="journal article" date="2019" name="Int. J. Syst. Evol. Microbiol.">
        <title>The Global Catalogue of Microorganisms (GCM) 10K type strain sequencing project: providing services to taxonomists for standard genome sequencing and annotation.</title>
        <authorList>
            <consortium name="The Broad Institute Genomics Platform"/>
            <consortium name="The Broad Institute Genome Sequencing Center for Infectious Disease"/>
            <person name="Wu L."/>
            <person name="Ma J."/>
        </authorList>
    </citation>
    <scope>NUCLEOTIDE SEQUENCE [LARGE SCALE GENOMIC DNA]</scope>
    <source>
        <strain evidence="4">JCM 17388</strain>
    </source>
</reference>
<dbReference type="InterPro" id="IPR005183">
    <property type="entry name" value="DUF305_CopM-like"/>
</dbReference>
<keyword evidence="4" id="KW-1185">Reference proteome</keyword>
<feature type="domain" description="DUF305" evidence="2">
    <location>
        <begin position="136"/>
        <end position="279"/>
    </location>
</feature>
<evidence type="ECO:0000259" key="2">
    <source>
        <dbReference type="Pfam" id="PF03713"/>
    </source>
</evidence>
<dbReference type="PANTHER" id="PTHR36933:SF1">
    <property type="entry name" value="SLL0788 PROTEIN"/>
    <property type="match status" value="1"/>
</dbReference>
<comment type="caution">
    <text evidence="3">The sequence shown here is derived from an EMBL/GenBank/DDBJ whole genome shotgun (WGS) entry which is preliminary data.</text>
</comment>